<dbReference type="CDD" id="cd17252">
    <property type="entry name" value="RMtype1_S_EcoKI-TRD1-CR1_like"/>
    <property type="match status" value="1"/>
</dbReference>
<proteinExistence type="predicted"/>
<reference evidence="3" key="1">
    <citation type="submission" date="2019-08" db="EMBL/GenBank/DDBJ databases">
        <authorList>
            <person name="Kucharzyk K."/>
            <person name="Murdoch R.W."/>
            <person name="Higgins S."/>
            <person name="Loffler F."/>
        </authorList>
    </citation>
    <scope>NUCLEOTIDE SEQUENCE</scope>
</reference>
<dbReference type="GO" id="GO:0009307">
    <property type="term" value="P:DNA restriction-modification system"/>
    <property type="evidence" value="ECO:0007669"/>
    <property type="project" value="UniProtKB-KW"/>
</dbReference>
<sequence length="149" mass="16396">MSGGIPKGWILTPVSQICEQIRGVSYNKDDVLFEPKEGYIPLLRANNINGGIIFKDLQYVPKENVSSKQLLQIGDVVLAMSSGSKKVVGKTAPITVSWNGTFGAFCGVLRPVTTLDSDYFAFFFQTQEYRNKISELATGTNINNHCCPK</sequence>
<comment type="caution">
    <text evidence="3">The sequence shown here is derived from an EMBL/GenBank/DDBJ whole genome shotgun (WGS) entry which is preliminary data.</text>
</comment>
<dbReference type="SUPFAM" id="SSF116734">
    <property type="entry name" value="DNA methylase specificity domain"/>
    <property type="match status" value="1"/>
</dbReference>
<name>A0A645A486_9ZZZZ</name>
<dbReference type="PANTHER" id="PTHR43140:SF1">
    <property type="entry name" value="TYPE I RESTRICTION ENZYME ECOKI SPECIFICITY SUBUNIT"/>
    <property type="match status" value="1"/>
</dbReference>
<evidence type="ECO:0000313" key="3">
    <source>
        <dbReference type="EMBL" id="MPM48005.1"/>
    </source>
</evidence>
<dbReference type="PANTHER" id="PTHR43140">
    <property type="entry name" value="TYPE-1 RESTRICTION ENZYME ECOKI SPECIFICITY PROTEIN"/>
    <property type="match status" value="1"/>
</dbReference>
<keyword evidence="1" id="KW-0680">Restriction system</keyword>
<evidence type="ECO:0000256" key="1">
    <source>
        <dbReference type="ARBA" id="ARBA00022747"/>
    </source>
</evidence>
<dbReference type="InterPro" id="IPR044946">
    <property type="entry name" value="Restrct_endonuc_typeI_TRD_sf"/>
</dbReference>
<organism evidence="3">
    <name type="scientific">bioreactor metagenome</name>
    <dbReference type="NCBI Taxonomy" id="1076179"/>
    <lineage>
        <taxon>unclassified sequences</taxon>
        <taxon>metagenomes</taxon>
        <taxon>ecological metagenomes</taxon>
    </lineage>
</organism>
<accession>A0A645A486</accession>
<dbReference type="GO" id="GO:0003677">
    <property type="term" value="F:DNA binding"/>
    <property type="evidence" value="ECO:0007669"/>
    <property type="project" value="UniProtKB-KW"/>
</dbReference>
<dbReference type="Gene3D" id="3.90.220.20">
    <property type="entry name" value="DNA methylase specificity domains"/>
    <property type="match status" value="1"/>
</dbReference>
<evidence type="ECO:0000256" key="2">
    <source>
        <dbReference type="ARBA" id="ARBA00023125"/>
    </source>
</evidence>
<dbReference type="AlphaFoldDB" id="A0A645A486"/>
<dbReference type="InterPro" id="IPR051212">
    <property type="entry name" value="Type-I_RE_S_subunit"/>
</dbReference>
<gene>
    <name evidence="3" type="primary">hsdS_6</name>
    <name evidence="3" type="ORF">SDC9_94726</name>
</gene>
<dbReference type="EMBL" id="VSSQ01011912">
    <property type="protein sequence ID" value="MPM48005.1"/>
    <property type="molecule type" value="Genomic_DNA"/>
</dbReference>
<keyword evidence="2" id="KW-0238">DNA-binding</keyword>
<protein>
    <submittedName>
        <fullName evidence="3">Type-1 restriction enzyme EcoKI specificity protein</fullName>
    </submittedName>
</protein>